<dbReference type="AlphaFoldDB" id="A0A6M3JE00"/>
<feature type="transmembrane region" description="Helical" evidence="1">
    <location>
        <begin position="23"/>
        <end position="44"/>
    </location>
</feature>
<name>A0A6M3JE00_9ZZZZ</name>
<protein>
    <submittedName>
        <fullName evidence="2">Uncharacterized protein</fullName>
    </submittedName>
</protein>
<keyword evidence="1" id="KW-0472">Membrane</keyword>
<keyword evidence="1" id="KW-1133">Transmembrane helix</keyword>
<sequence>MWLWLVKLIGGWLPTGTKPFGEWIGKIIWVVGIVLLVSLGTNVFEKLFPAKPTQINLGQGSTYVAGEQRDVVGIGCNMWRWYVKGGMKQK</sequence>
<gene>
    <name evidence="2" type="ORF">MM415A08854_0008</name>
</gene>
<organism evidence="2">
    <name type="scientific">viral metagenome</name>
    <dbReference type="NCBI Taxonomy" id="1070528"/>
    <lineage>
        <taxon>unclassified sequences</taxon>
        <taxon>metagenomes</taxon>
        <taxon>organismal metagenomes</taxon>
    </lineage>
</organism>
<dbReference type="EMBL" id="MT141584">
    <property type="protein sequence ID" value="QJA68083.1"/>
    <property type="molecule type" value="Genomic_DNA"/>
</dbReference>
<evidence type="ECO:0000313" key="2">
    <source>
        <dbReference type="EMBL" id="QJA68083.1"/>
    </source>
</evidence>
<accession>A0A6M3JE00</accession>
<keyword evidence="1" id="KW-0812">Transmembrane</keyword>
<proteinExistence type="predicted"/>
<reference evidence="2" key="1">
    <citation type="submission" date="2020-03" db="EMBL/GenBank/DDBJ databases">
        <title>The deep terrestrial virosphere.</title>
        <authorList>
            <person name="Holmfeldt K."/>
            <person name="Nilsson E."/>
            <person name="Simone D."/>
            <person name="Lopez-Fernandez M."/>
            <person name="Wu X."/>
            <person name="de Brujin I."/>
            <person name="Lundin D."/>
            <person name="Andersson A."/>
            <person name="Bertilsson S."/>
            <person name="Dopson M."/>
        </authorList>
    </citation>
    <scope>NUCLEOTIDE SEQUENCE</scope>
    <source>
        <strain evidence="2">MM415A08854</strain>
    </source>
</reference>
<evidence type="ECO:0000256" key="1">
    <source>
        <dbReference type="SAM" id="Phobius"/>
    </source>
</evidence>